<gene>
    <name evidence="11" type="ORF">ACFFTR_09880</name>
</gene>
<keyword evidence="8" id="KW-0472">Membrane</keyword>
<evidence type="ECO:0000256" key="1">
    <source>
        <dbReference type="ARBA" id="ARBA00004651"/>
    </source>
</evidence>
<feature type="domain" description="Histidine kinase/HSP90-like ATPase" evidence="9">
    <location>
        <begin position="123"/>
        <end position="214"/>
    </location>
</feature>
<dbReference type="PANTHER" id="PTHR24421">
    <property type="entry name" value="NITRATE/NITRITE SENSOR PROTEIN NARX-RELATED"/>
    <property type="match status" value="1"/>
</dbReference>
<evidence type="ECO:0000259" key="9">
    <source>
        <dbReference type="Pfam" id="PF02518"/>
    </source>
</evidence>
<dbReference type="PANTHER" id="PTHR24421:SF37">
    <property type="entry name" value="SENSOR HISTIDINE KINASE NARS"/>
    <property type="match status" value="1"/>
</dbReference>
<dbReference type="Proteomes" id="UP001589608">
    <property type="component" value="Unassembled WGS sequence"/>
</dbReference>
<evidence type="ECO:0000313" key="11">
    <source>
        <dbReference type="EMBL" id="MFB9443393.1"/>
    </source>
</evidence>
<dbReference type="Pfam" id="PF02518">
    <property type="entry name" value="HATPase_c"/>
    <property type="match status" value="1"/>
</dbReference>
<dbReference type="InterPro" id="IPR036890">
    <property type="entry name" value="HATPase_C_sf"/>
</dbReference>
<keyword evidence="5 11" id="KW-0418">Kinase</keyword>
<accession>A0ABV5M3H4</accession>
<dbReference type="Gene3D" id="3.30.565.10">
    <property type="entry name" value="Histidine kinase-like ATPase, C-terminal domain"/>
    <property type="match status" value="1"/>
</dbReference>
<name>A0ABV5M3H4_9ACTN</name>
<evidence type="ECO:0000256" key="8">
    <source>
        <dbReference type="ARBA" id="ARBA00023136"/>
    </source>
</evidence>
<dbReference type="EMBL" id="JBHMCA010000020">
    <property type="protein sequence ID" value="MFB9443393.1"/>
    <property type="molecule type" value="Genomic_DNA"/>
</dbReference>
<dbReference type="InterPro" id="IPR003594">
    <property type="entry name" value="HATPase_dom"/>
</dbReference>
<protein>
    <submittedName>
        <fullName evidence="11">Sensor histidine kinase</fullName>
    </submittedName>
</protein>
<dbReference type="RefSeq" id="WP_223103510.1">
    <property type="nucleotide sequence ID" value="NZ_CP061913.1"/>
</dbReference>
<keyword evidence="3" id="KW-0808">Transferase</keyword>
<evidence type="ECO:0000259" key="10">
    <source>
        <dbReference type="Pfam" id="PF07730"/>
    </source>
</evidence>
<dbReference type="Pfam" id="PF07730">
    <property type="entry name" value="HisKA_3"/>
    <property type="match status" value="1"/>
</dbReference>
<dbReference type="InterPro" id="IPR011712">
    <property type="entry name" value="Sig_transdc_His_kin_sub3_dim/P"/>
</dbReference>
<dbReference type="InterPro" id="IPR050482">
    <property type="entry name" value="Sensor_HK_TwoCompSys"/>
</dbReference>
<proteinExistence type="predicted"/>
<dbReference type="SUPFAM" id="SSF55874">
    <property type="entry name" value="ATPase domain of HSP90 chaperone/DNA topoisomerase II/histidine kinase"/>
    <property type="match status" value="1"/>
</dbReference>
<evidence type="ECO:0000256" key="3">
    <source>
        <dbReference type="ARBA" id="ARBA00022679"/>
    </source>
</evidence>
<dbReference type="Gene3D" id="1.20.5.1930">
    <property type="match status" value="1"/>
</dbReference>
<keyword evidence="4" id="KW-0812">Transmembrane</keyword>
<keyword evidence="6" id="KW-1133">Transmembrane helix</keyword>
<evidence type="ECO:0000313" key="12">
    <source>
        <dbReference type="Proteomes" id="UP001589608"/>
    </source>
</evidence>
<comment type="caution">
    <text evidence="11">The sequence shown here is derived from an EMBL/GenBank/DDBJ whole genome shotgun (WGS) entry which is preliminary data.</text>
</comment>
<keyword evidence="7" id="KW-0902">Two-component regulatory system</keyword>
<evidence type="ECO:0000256" key="4">
    <source>
        <dbReference type="ARBA" id="ARBA00022692"/>
    </source>
</evidence>
<keyword evidence="12" id="KW-1185">Reference proteome</keyword>
<evidence type="ECO:0000256" key="6">
    <source>
        <dbReference type="ARBA" id="ARBA00022989"/>
    </source>
</evidence>
<evidence type="ECO:0000256" key="7">
    <source>
        <dbReference type="ARBA" id="ARBA00023012"/>
    </source>
</evidence>
<keyword evidence="2" id="KW-1003">Cell membrane</keyword>
<sequence length="227" mass="23969">MSMAATTAAQRAAAASERARLARELHDSVAKTLRGISFAALALPASLRRQPDLAEQLALTVSTGADTAVRESRELLAALRRDVPDRPFIDTVRMVCDAWQHSSGIRIELVAVAAEPPLAARYELAQILYEALRNVAAHARATLVMVRLAAAAGTLELSVRDNGIGFAVPEDLTVLSVAGSFGIVGMRERAQAAGGTLDIRSRPGAGTELVVRTPALSADAPSRTVNR</sequence>
<organism evidence="11 12">
    <name type="scientific">Dactylosporangium vinaceum</name>
    <dbReference type="NCBI Taxonomy" id="53362"/>
    <lineage>
        <taxon>Bacteria</taxon>
        <taxon>Bacillati</taxon>
        <taxon>Actinomycetota</taxon>
        <taxon>Actinomycetes</taxon>
        <taxon>Micromonosporales</taxon>
        <taxon>Micromonosporaceae</taxon>
        <taxon>Dactylosporangium</taxon>
    </lineage>
</organism>
<evidence type="ECO:0000256" key="2">
    <source>
        <dbReference type="ARBA" id="ARBA00022475"/>
    </source>
</evidence>
<comment type="subcellular location">
    <subcellularLocation>
        <location evidence="1">Cell membrane</location>
        <topology evidence="1">Multi-pass membrane protein</topology>
    </subcellularLocation>
</comment>
<dbReference type="CDD" id="cd16917">
    <property type="entry name" value="HATPase_UhpB-NarQ-NarX-like"/>
    <property type="match status" value="1"/>
</dbReference>
<dbReference type="GO" id="GO:0016301">
    <property type="term" value="F:kinase activity"/>
    <property type="evidence" value="ECO:0007669"/>
    <property type="project" value="UniProtKB-KW"/>
</dbReference>
<reference evidence="11 12" key="1">
    <citation type="submission" date="2024-09" db="EMBL/GenBank/DDBJ databases">
        <authorList>
            <person name="Sun Q."/>
            <person name="Mori K."/>
        </authorList>
    </citation>
    <scope>NUCLEOTIDE SEQUENCE [LARGE SCALE GENOMIC DNA]</scope>
    <source>
        <strain evidence="11 12">JCM 3307</strain>
    </source>
</reference>
<feature type="domain" description="Signal transduction histidine kinase subgroup 3 dimerisation and phosphoacceptor" evidence="10">
    <location>
        <begin position="17"/>
        <end position="82"/>
    </location>
</feature>
<evidence type="ECO:0000256" key="5">
    <source>
        <dbReference type="ARBA" id="ARBA00022777"/>
    </source>
</evidence>